<dbReference type="RefSeq" id="WP_378243045.1">
    <property type="nucleotide sequence ID" value="NZ_JBHSKF010000001.1"/>
</dbReference>
<dbReference type="EMBL" id="JBHSKF010000001">
    <property type="protein sequence ID" value="MFC5285786.1"/>
    <property type="molecule type" value="Genomic_DNA"/>
</dbReference>
<reference evidence="2" key="1">
    <citation type="journal article" date="2019" name="Int. J. Syst. Evol. Microbiol.">
        <title>The Global Catalogue of Microorganisms (GCM) 10K type strain sequencing project: providing services to taxonomists for standard genome sequencing and annotation.</title>
        <authorList>
            <consortium name="The Broad Institute Genomics Platform"/>
            <consortium name="The Broad Institute Genome Sequencing Center for Infectious Disease"/>
            <person name="Wu L."/>
            <person name="Ma J."/>
        </authorList>
    </citation>
    <scope>NUCLEOTIDE SEQUENCE [LARGE SCALE GENOMIC DNA]</scope>
    <source>
        <strain evidence="2">CCUG 59778</strain>
    </source>
</reference>
<keyword evidence="2" id="KW-1185">Reference proteome</keyword>
<protein>
    <recommendedName>
        <fullName evidence="3">PE family protein</fullName>
    </recommendedName>
</protein>
<comment type="caution">
    <text evidence="1">The sequence shown here is derived from an EMBL/GenBank/DDBJ whole genome shotgun (WGS) entry which is preliminary data.</text>
</comment>
<organism evidence="1 2">
    <name type="scientific">Actinokineospora guangxiensis</name>
    <dbReference type="NCBI Taxonomy" id="1490288"/>
    <lineage>
        <taxon>Bacteria</taxon>
        <taxon>Bacillati</taxon>
        <taxon>Actinomycetota</taxon>
        <taxon>Actinomycetes</taxon>
        <taxon>Pseudonocardiales</taxon>
        <taxon>Pseudonocardiaceae</taxon>
        <taxon>Actinokineospora</taxon>
    </lineage>
</organism>
<evidence type="ECO:0000313" key="1">
    <source>
        <dbReference type="EMBL" id="MFC5285786.1"/>
    </source>
</evidence>
<proteinExistence type="predicted"/>
<evidence type="ECO:0000313" key="2">
    <source>
        <dbReference type="Proteomes" id="UP001596157"/>
    </source>
</evidence>
<sequence length="128" mass="13310">MYVDEAGGDRIGTTIGNALAGFAATANEGGFAVNEHGGEALLRVVREMADWVDGRLGGLAELGQEPPLGVSVGAGALRPHLARVATDDQGLLTQLGRLRETLAQVELGIRKAMSNYQSVDNLNAAGLR</sequence>
<gene>
    <name evidence="1" type="ORF">ACFPM7_01870</name>
</gene>
<name>A0ABW0EIF5_9PSEU</name>
<evidence type="ECO:0008006" key="3">
    <source>
        <dbReference type="Google" id="ProtNLM"/>
    </source>
</evidence>
<accession>A0ABW0EIF5</accession>
<dbReference type="Proteomes" id="UP001596157">
    <property type="component" value="Unassembled WGS sequence"/>
</dbReference>